<dbReference type="GO" id="GO:0031388">
    <property type="term" value="P:organic acid phosphorylation"/>
    <property type="evidence" value="ECO:0007669"/>
    <property type="project" value="EnsemblFungi"/>
</dbReference>
<gene>
    <name evidence="15" type="ORF">CTRG_00230</name>
</gene>
<dbReference type="GO" id="GO:0019287">
    <property type="term" value="P:isopentenyl diphosphate biosynthetic process, mevalonate pathway"/>
    <property type="evidence" value="ECO:0007669"/>
    <property type="project" value="UniProtKB-UniRule"/>
</dbReference>
<feature type="domain" description="GHMP kinase N-terminal" evidence="14">
    <location>
        <begin position="152"/>
        <end position="213"/>
    </location>
</feature>
<dbReference type="Proteomes" id="UP000002037">
    <property type="component" value="Unassembled WGS sequence"/>
</dbReference>
<evidence type="ECO:0000256" key="6">
    <source>
        <dbReference type="ARBA" id="ARBA00022741"/>
    </source>
</evidence>
<evidence type="ECO:0000313" key="15">
    <source>
        <dbReference type="EMBL" id="EER35491.1"/>
    </source>
</evidence>
<dbReference type="GO" id="GO:0005524">
    <property type="term" value="F:ATP binding"/>
    <property type="evidence" value="ECO:0007669"/>
    <property type="project" value="UniProtKB-UniRule"/>
</dbReference>
<evidence type="ECO:0000313" key="16">
    <source>
        <dbReference type="Proteomes" id="UP000002037"/>
    </source>
</evidence>
<dbReference type="InterPro" id="IPR020568">
    <property type="entry name" value="Ribosomal_Su5_D2-typ_SF"/>
</dbReference>
<comment type="catalytic activity">
    <reaction evidence="12">
        <text>(R)-5-phosphomevalonate + ATP = (R)-5-diphosphomevalonate + ADP</text>
        <dbReference type="Rhea" id="RHEA:16341"/>
        <dbReference type="ChEBI" id="CHEBI:30616"/>
        <dbReference type="ChEBI" id="CHEBI:57557"/>
        <dbReference type="ChEBI" id="CHEBI:58146"/>
        <dbReference type="ChEBI" id="CHEBI:456216"/>
        <dbReference type="EC" id="2.7.4.2"/>
    </reaction>
    <physiologicalReaction direction="left-to-right" evidence="12">
        <dbReference type="Rhea" id="RHEA:16342"/>
    </physiologicalReaction>
</comment>
<dbReference type="InterPro" id="IPR035102">
    <property type="entry name" value="Phosphomevalonate_kinase"/>
</dbReference>
<proteinExistence type="inferred from homology"/>
<organism evidence="15 16">
    <name type="scientific">Candida tropicalis (strain ATCC MYA-3404 / T1)</name>
    <name type="common">Yeast</name>
    <dbReference type="NCBI Taxonomy" id="294747"/>
    <lineage>
        <taxon>Eukaryota</taxon>
        <taxon>Fungi</taxon>
        <taxon>Dikarya</taxon>
        <taxon>Ascomycota</taxon>
        <taxon>Saccharomycotina</taxon>
        <taxon>Pichiomycetes</taxon>
        <taxon>Debaryomycetaceae</taxon>
        <taxon>Candida/Lodderomyces clade</taxon>
        <taxon>Candida</taxon>
    </lineage>
</organism>
<evidence type="ECO:0000256" key="5">
    <source>
        <dbReference type="ARBA" id="ARBA00022679"/>
    </source>
</evidence>
<evidence type="ECO:0000256" key="1">
    <source>
        <dbReference type="ARBA" id="ARBA00005017"/>
    </source>
</evidence>
<name>C5M2E1_CANTT</name>
<dbReference type="STRING" id="294747.C5M2E1"/>
<evidence type="ECO:0000256" key="2">
    <source>
        <dbReference type="ARBA" id="ARBA00006495"/>
    </source>
</evidence>
<dbReference type="GO" id="GO:0006696">
    <property type="term" value="P:ergosterol biosynthetic process"/>
    <property type="evidence" value="ECO:0007669"/>
    <property type="project" value="EnsemblFungi"/>
</dbReference>
<reference evidence="15 16" key="1">
    <citation type="journal article" date="2009" name="Nature">
        <title>Evolution of pathogenicity and sexual reproduction in eight Candida genomes.</title>
        <authorList>
            <person name="Butler G."/>
            <person name="Rasmussen M.D."/>
            <person name="Lin M.F."/>
            <person name="Santos M.A."/>
            <person name="Sakthikumar S."/>
            <person name="Munro C.A."/>
            <person name="Rheinbay E."/>
            <person name="Grabherr M."/>
            <person name="Forche A."/>
            <person name="Reedy J.L."/>
            <person name="Agrafioti I."/>
            <person name="Arnaud M.B."/>
            <person name="Bates S."/>
            <person name="Brown A.J."/>
            <person name="Brunke S."/>
            <person name="Costanzo M.C."/>
            <person name="Fitzpatrick D.A."/>
            <person name="de Groot P.W."/>
            <person name="Harris D."/>
            <person name="Hoyer L.L."/>
            <person name="Hube B."/>
            <person name="Klis F.M."/>
            <person name="Kodira C."/>
            <person name="Lennard N."/>
            <person name="Logue M.E."/>
            <person name="Martin R."/>
            <person name="Neiman A.M."/>
            <person name="Nikolaou E."/>
            <person name="Quail M.A."/>
            <person name="Quinn J."/>
            <person name="Santos M.C."/>
            <person name="Schmitzberger F.F."/>
            <person name="Sherlock G."/>
            <person name="Shah P."/>
            <person name="Silverstein K.A."/>
            <person name="Skrzypek M.S."/>
            <person name="Soll D."/>
            <person name="Staggs R."/>
            <person name="Stansfield I."/>
            <person name="Stumpf M.P."/>
            <person name="Sudbery P.E."/>
            <person name="Srikantha T."/>
            <person name="Zeng Q."/>
            <person name="Berman J."/>
            <person name="Berriman M."/>
            <person name="Heitman J."/>
            <person name="Gow N.A."/>
            <person name="Lorenz M.C."/>
            <person name="Birren B.W."/>
            <person name="Kellis M."/>
            <person name="Cuomo C.A."/>
        </authorList>
    </citation>
    <scope>NUCLEOTIDE SEQUENCE [LARGE SCALE GENOMIC DNA]</scope>
    <source>
        <strain evidence="16">ATCC MYA-3404 / T1</strain>
    </source>
</reference>
<evidence type="ECO:0000256" key="10">
    <source>
        <dbReference type="ARBA" id="ARBA00023098"/>
    </source>
</evidence>
<dbReference type="Pfam" id="PF00288">
    <property type="entry name" value="GHMP_kinases_N"/>
    <property type="match status" value="1"/>
</dbReference>
<dbReference type="GeneID" id="8298276"/>
<dbReference type="PANTHER" id="PTHR31814:SF2">
    <property type="entry name" value="PHOSPHOMEVALONATE KINASE"/>
    <property type="match status" value="1"/>
</dbReference>
<dbReference type="GO" id="GO:0005777">
    <property type="term" value="C:peroxisome"/>
    <property type="evidence" value="ECO:0007669"/>
    <property type="project" value="TreeGrafter"/>
</dbReference>
<evidence type="ECO:0000256" key="8">
    <source>
        <dbReference type="ARBA" id="ARBA00022840"/>
    </source>
</evidence>
<dbReference type="VEuPathDB" id="FungiDB:CTRG_00230"/>
<evidence type="ECO:0000256" key="12">
    <source>
        <dbReference type="ARBA" id="ARBA00029326"/>
    </source>
</evidence>
<keyword evidence="4 13" id="KW-0444">Lipid biosynthesis</keyword>
<keyword evidence="8" id="KW-0067">ATP-binding</keyword>
<dbReference type="InterPro" id="IPR014721">
    <property type="entry name" value="Ribsml_uS5_D2-typ_fold_subgr"/>
</dbReference>
<dbReference type="EC" id="2.7.4.2" evidence="3 13"/>
<sequence>MYQHLFQHRMSKAFSAPGKALLAGGYLVLEPIYDAYVTALSSRMHAIITPKTSEQTISKIKLSSPQFVNGEWEYHINSNNELPKDIKSRKNPFLEATIFIVLSYLQPTEPFDLDLIIYSDPGYHSQENTEIKVSSNGKKKFLYHSRAINDVEKTGLGSSAGLVSVVTTSLLSFFKPGIEIKNKDILHNVAQIAHCFAQKKIGSGFDVATAIYGSIIYKRFQPNLINDVFKILEETPKEFPIALKNLIESNWDFKHERCELPPKIKLLMGDIKGGSETPKLVSKLLEWKKNKPEESGLVYNQLNNANVSFMKKINELNNSSTDQEIQQLVKCISDVRKGLQLLTEKSQVPVEPSIQTELLDRIEKLPGCLGGVVPGAGGYDAISVLVLEDQVENFKNKTIEDPEYYHNVYWVDLEEETEGIVVEDCNDYIGL</sequence>
<evidence type="ECO:0000256" key="9">
    <source>
        <dbReference type="ARBA" id="ARBA00022955"/>
    </source>
</evidence>
<keyword evidence="16" id="KW-1185">Reference proteome</keyword>
<keyword evidence="10 13" id="KW-0443">Lipid metabolism</keyword>
<dbReference type="GO" id="GO:0004631">
    <property type="term" value="F:phosphomevalonate kinase activity"/>
    <property type="evidence" value="ECO:0007669"/>
    <property type="project" value="UniProtKB-UniRule"/>
</dbReference>
<keyword evidence="5 13" id="KW-0808">Transferase</keyword>
<dbReference type="SUPFAM" id="SSF54211">
    <property type="entry name" value="Ribosomal protein S5 domain 2-like"/>
    <property type="match status" value="1"/>
</dbReference>
<dbReference type="InterPro" id="IPR006204">
    <property type="entry name" value="GHMP_kinase_N_dom"/>
</dbReference>
<dbReference type="UniPathway" id="UPA00057">
    <property type="reaction ID" value="UER00099"/>
</dbReference>
<evidence type="ECO:0000256" key="13">
    <source>
        <dbReference type="PIRNR" id="PIRNR017288"/>
    </source>
</evidence>
<dbReference type="AlphaFoldDB" id="C5M2E1"/>
<dbReference type="OrthoDB" id="10262935at2759"/>
<dbReference type="EMBL" id="GG692395">
    <property type="protein sequence ID" value="EER35491.1"/>
    <property type="molecule type" value="Genomic_DNA"/>
</dbReference>
<evidence type="ECO:0000256" key="3">
    <source>
        <dbReference type="ARBA" id="ARBA00012958"/>
    </source>
</evidence>
<dbReference type="Gene3D" id="3.30.230.10">
    <property type="match status" value="1"/>
</dbReference>
<dbReference type="InterPro" id="IPR016005">
    <property type="entry name" value="Erg8"/>
</dbReference>
<evidence type="ECO:0000256" key="7">
    <source>
        <dbReference type="ARBA" id="ARBA00022777"/>
    </source>
</evidence>
<keyword evidence="7 13" id="KW-0418">Kinase</keyword>
<dbReference type="GO" id="GO:0010142">
    <property type="term" value="P:farnesyl diphosphate biosynthetic process, mevalonate pathway"/>
    <property type="evidence" value="ECO:0007669"/>
    <property type="project" value="EnsemblFungi"/>
</dbReference>
<keyword evidence="11 13" id="KW-0753">Steroid metabolism</keyword>
<accession>C5M2E1</accession>
<comment type="pathway">
    <text evidence="1 13">Isoprenoid biosynthesis; isopentenyl diphosphate biosynthesis via mevalonate pathway; isopentenyl diphosphate from (R)-mevalonate: step 2/3.</text>
</comment>
<comment type="similarity">
    <text evidence="2 13">Belongs to the GHMP kinase family. Mevalonate kinase subfamily.</text>
</comment>
<protein>
    <recommendedName>
        <fullName evidence="3 13">Phosphomevalonate kinase</fullName>
        <ecNumber evidence="3 13">2.7.4.2</ecNumber>
    </recommendedName>
</protein>
<dbReference type="RefSeq" id="XP_002545449.1">
    <property type="nucleotide sequence ID" value="XM_002545403.1"/>
</dbReference>
<dbReference type="HOGENOM" id="CLU_022059_1_0_1"/>
<keyword evidence="9 13" id="KW-0752">Steroid biosynthesis</keyword>
<dbReference type="PIRSF" id="PIRSF017288">
    <property type="entry name" value="PMK_GHMP_euk"/>
    <property type="match status" value="1"/>
</dbReference>
<dbReference type="KEGG" id="ctp:CTRG_00230"/>
<keyword evidence="6" id="KW-0547">Nucleotide-binding</keyword>
<evidence type="ECO:0000256" key="11">
    <source>
        <dbReference type="ARBA" id="ARBA00023221"/>
    </source>
</evidence>
<evidence type="ECO:0000259" key="14">
    <source>
        <dbReference type="Pfam" id="PF00288"/>
    </source>
</evidence>
<dbReference type="eggNOG" id="KOG4519">
    <property type="taxonomic scope" value="Eukaryota"/>
</dbReference>
<dbReference type="PANTHER" id="PTHR31814">
    <property type="match status" value="1"/>
</dbReference>
<evidence type="ECO:0000256" key="4">
    <source>
        <dbReference type="ARBA" id="ARBA00022516"/>
    </source>
</evidence>